<evidence type="ECO:0000256" key="4">
    <source>
        <dbReference type="ARBA" id="ARBA00011233"/>
    </source>
</evidence>
<evidence type="ECO:0000256" key="12">
    <source>
        <dbReference type="ARBA" id="ARBA00047973"/>
    </source>
</evidence>
<dbReference type="AlphaFoldDB" id="A0A6F8XVM7"/>
<dbReference type="Proteomes" id="UP000502508">
    <property type="component" value="Chromosome"/>
</dbReference>
<dbReference type="Gene3D" id="3.50.30.40">
    <property type="entry name" value="Ribonuclease E inhibitor RraA/RraA-like"/>
    <property type="match status" value="1"/>
</dbReference>
<dbReference type="PANTHER" id="PTHR33254">
    <property type="entry name" value="4-HYDROXY-4-METHYL-2-OXOGLUTARATE ALDOLASE 3-RELATED"/>
    <property type="match status" value="1"/>
</dbReference>
<comment type="function">
    <text evidence="8">Catalyzes the aldol cleavage of 4-hydroxy-4-methyl-2-oxoglutarate (HMG) into 2 molecules of pyruvate. Also contains a secondary oxaloacetate (OAA) decarboxylase activity due to the common pyruvate enolate transition state formed following C-C bond cleavage in the retro-aldol and decarboxylation reactions.</text>
</comment>
<comment type="subunit">
    <text evidence="4">Homotrimer.</text>
</comment>
<evidence type="ECO:0000256" key="7">
    <source>
        <dbReference type="ARBA" id="ARBA00016549"/>
    </source>
</evidence>
<reference evidence="14 15" key="2">
    <citation type="submission" date="2020-03" db="EMBL/GenBank/DDBJ databases">
        <authorList>
            <person name="Ichikawa N."/>
            <person name="Kimura A."/>
            <person name="Kitahashi Y."/>
            <person name="Uohara A."/>
        </authorList>
    </citation>
    <scope>NUCLEOTIDE SEQUENCE [LARGE SCALE GENOMIC DNA]</scope>
    <source>
        <strain evidence="14 15">NBRC 107702</strain>
    </source>
</reference>
<dbReference type="CDD" id="cd16841">
    <property type="entry name" value="RraA_family"/>
    <property type="match status" value="1"/>
</dbReference>
<evidence type="ECO:0000256" key="6">
    <source>
        <dbReference type="ARBA" id="ARBA00012947"/>
    </source>
</evidence>
<dbReference type="InterPro" id="IPR036704">
    <property type="entry name" value="RraA/RraA-like_sf"/>
</dbReference>
<comment type="cofactor">
    <cofactor evidence="13">
        <name>Mg(2+)</name>
        <dbReference type="ChEBI" id="CHEBI:18420"/>
    </cofactor>
</comment>
<comment type="similarity">
    <text evidence="3">Belongs to the class II aldolase/RraA-like family.</text>
</comment>
<dbReference type="EC" id="4.1.3.17" evidence="5"/>
<evidence type="ECO:0000256" key="13">
    <source>
        <dbReference type="PIRSR" id="PIRSR605493-1"/>
    </source>
</evidence>
<feature type="binding site" evidence="13">
    <location>
        <position position="113"/>
    </location>
    <ligand>
        <name>substrate</name>
    </ligand>
</feature>
<dbReference type="InterPro" id="IPR005493">
    <property type="entry name" value="RraA/RraA-like"/>
</dbReference>
<dbReference type="EC" id="4.1.1.112" evidence="6"/>
<proteinExistence type="inferred from homology"/>
<dbReference type="GO" id="GO:0008948">
    <property type="term" value="F:oxaloacetate decarboxylase activity"/>
    <property type="evidence" value="ECO:0007669"/>
    <property type="project" value="UniProtKB-EC"/>
</dbReference>
<feature type="binding site" evidence="13">
    <location>
        <position position="114"/>
    </location>
    <ligand>
        <name>Mg(2+)</name>
        <dbReference type="ChEBI" id="CHEBI:18420"/>
    </ligand>
</feature>
<dbReference type="GO" id="GO:0047443">
    <property type="term" value="F:4-hydroxy-4-methyl-2-oxoglutarate aldolase activity"/>
    <property type="evidence" value="ECO:0007669"/>
    <property type="project" value="UniProtKB-EC"/>
</dbReference>
<accession>A0A6F8XVM7</accession>
<keyword evidence="13" id="KW-0460">Magnesium</keyword>
<sequence>MTDALERLRALDACAVSDALDTLGLPGATVGLPPLWPVAGVVAGRVRTVRAGAKQATGPAGHIAASVVDSTVAGDVIVIANDGRTDVSCWGGILTTAALRHGVAGVVVDGACRDIGESAAAGLPVFGRAAVPVSARGRIVQVAAAEPVDIAGVTVHEGDWVIADANGVVFVPAAHTGAVLDLAERIVAREARMVAAVQAGGAVATVMHDDKFPTAVPE</sequence>
<dbReference type="KEGG" id="pfla:Pflav_043040"/>
<comment type="catalytic activity">
    <reaction evidence="1">
        <text>4-hydroxy-4-methyl-2-oxoglutarate = 2 pyruvate</text>
        <dbReference type="Rhea" id="RHEA:22748"/>
        <dbReference type="ChEBI" id="CHEBI:15361"/>
        <dbReference type="ChEBI" id="CHEBI:58276"/>
        <dbReference type="EC" id="4.1.3.17"/>
    </reaction>
</comment>
<dbReference type="RefSeq" id="WP_173037560.1">
    <property type="nucleotide sequence ID" value="NZ_AP022870.1"/>
</dbReference>
<gene>
    <name evidence="14" type="ORF">Pflav_043040</name>
</gene>
<evidence type="ECO:0000256" key="2">
    <source>
        <dbReference type="ARBA" id="ARBA00001968"/>
    </source>
</evidence>
<evidence type="ECO:0000256" key="1">
    <source>
        <dbReference type="ARBA" id="ARBA00001342"/>
    </source>
</evidence>
<keyword evidence="13" id="KW-0479">Metal-binding</keyword>
<evidence type="ECO:0000256" key="8">
    <source>
        <dbReference type="ARBA" id="ARBA00025046"/>
    </source>
</evidence>
<evidence type="ECO:0000256" key="11">
    <source>
        <dbReference type="ARBA" id="ARBA00032305"/>
    </source>
</evidence>
<dbReference type="PANTHER" id="PTHR33254:SF4">
    <property type="entry name" value="4-HYDROXY-4-METHYL-2-OXOGLUTARATE ALDOLASE 3-RELATED"/>
    <property type="match status" value="1"/>
</dbReference>
<keyword evidence="15" id="KW-1185">Reference proteome</keyword>
<comment type="cofactor">
    <cofactor evidence="2">
        <name>a divalent metal cation</name>
        <dbReference type="ChEBI" id="CHEBI:60240"/>
    </cofactor>
</comment>
<evidence type="ECO:0000313" key="14">
    <source>
        <dbReference type="EMBL" id="BCB77894.1"/>
    </source>
</evidence>
<dbReference type="Pfam" id="PF03737">
    <property type="entry name" value="RraA-like"/>
    <property type="match status" value="1"/>
</dbReference>
<feature type="binding site" evidence="13">
    <location>
        <begin position="91"/>
        <end position="94"/>
    </location>
    <ligand>
        <name>substrate</name>
    </ligand>
</feature>
<comment type="catalytic activity">
    <reaction evidence="12">
        <text>oxaloacetate + H(+) = pyruvate + CO2</text>
        <dbReference type="Rhea" id="RHEA:15641"/>
        <dbReference type="ChEBI" id="CHEBI:15361"/>
        <dbReference type="ChEBI" id="CHEBI:15378"/>
        <dbReference type="ChEBI" id="CHEBI:16452"/>
        <dbReference type="ChEBI" id="CHEBI:16526"/>
        <dbReference type="EC" id="4.1.1.112"/>
    </reaction>
</comment>
<dbReference type="GO" id="GO:0046872">
    <property type="term" value="F:metal ion binding"/>
    <property type="evidence" value="ECO:0007669"/>
    <property type="project" value="UniProtKB-KW"/>
</dbReference>
<dbReference type="EMBL" id="AP022870">
    <property type="protein sequence ID" value="BCB77894.1"/>
    <property type="molecule type" value="Genomic_DNA"/>
</dbReference>
<name>A0A6F8XVM7_9ACTN</name>
<dbReference type="SUPFAM" id="SSF89562">
    <property type="entry name" value="RraA-like"/>
    <property type="match status" value="1"/>
</dbReference>
<organism evidence="14 15">
    <name type="scientific">Phytohabitans flavus</name>
    <dbReference type="NCBI Taxonomy" id="1076124"/>
    <lineage>
        <taxon>Bacteria</taxon>
        <taxon>Bacillati</taxon>
        <taxon>Actinomycetota</taxon>
        <taxon>Actinomycetes</taxon>
        <taxon>Micromonosporales</taxon>
        <taxon>Micromonosporaceae</taxon>
    </lineage>
</organism>
<evidence type="ECO:0000256" key="3">
    <source>
        <dbReference type="ARBA" id="ARBA00008621"/>
    </source>
</evidence>
<evidence type="ECO:0000256" key="9">
    <source>
        <dbReference type="ARBA" id="ARBA00029596"/>
    </source>
</evidence>
<evidence type="ECO:0000313" key="15">
    <source>
        <dbReference type="Proteomes" id="UP000502508"/>
    </source>
</evidence>
<evidence type="ECO:0000256" key="5">
    <source>
        <dbReference type="ARBA" id="ARBA00012213"/>
    </source>
</evidence>
<protein>
    <recommendedName>
        <fullName evidence="7">Putative 4-hydroxy-4-methyl-2-oxoglutarate aldolase</fullName>
        <ecNumber evidence="6">4.1.1.112</ecNumber>
        <ecNumber evidence="5">4.1.3.17</ecNumber>
    </recommendedName>
    <alternativeName>
        <fullName evidence="11">Oxaloacetate decarboxylase</fullName>
    </alternativeName>
    <alternativeName>
        <fullName evidence="9">Regulator of ribonuclease activity homolog</fullName>
    </alternativeName>
    <alternativeName>
        <fullName evidence="10">RraA-like protein</fullName>
    </alternativeName>
</protein>
<reference evidence="14 15" key="1">
    <citation type="submission" date="2020-03" db="EMBL/GenBank/DDBJ databases">
        <title>Whole genome shotgun sequence of Phytohabitans flavus NBRC 107702.</title>
        <authorList>
            <person name="Komaki H."/>
            <person name="Tamura T."/>
        </authorList>
    </citation>
    <scope>NUCLEOTIDE SEQUENCE [LARGE SCALE GENOMIC DNA]</scope>
    <source>
        <strain evidence="14 15">NBRC 107702</strain>
    </source>
</reference>
<evidence type="ECO:0000256" key="10">
    <source>
        <dbReference type="ARBA" id="ARBA00030169"/>
    </source>
</evidence>